<dbReference type="EMBL" id="FQXT01000002">
    <property type="protein sequence ID" value="SHH84729.1"/>
    <property type="molecule type" value="Genomic_DNA"/>
</dbReference>
<dbReference type="OrthoDB" id="1444640at2"/>
<feature type="transmembrane region" description="Helical" evidence="1">
    <location>
        <begin position="12"/>
        <end position="35"/>
    </location>
</feature>
<keyword evidence="5" id="KW-1185">Reference proteome</keyword>
<feature type="transmembrane region" description="Helical" evidence="1">
    <location>
        <begin position="55"/>
        <end position="77"/>
    </location>
</feature>
<dbReference type="STRING" id="573501.SAMN04487999_1132"/>
<evidence type="ECO:0008006" key="6">
    <source>
        <dbReference type="Google" id="ProtNLM"/>
    </source>
</evidence>
<keyword evidence="1" id="KW-0812">Transmembrane</keyword>
<reference evidence="4" key="1">
    <citation type="submission" date="2016-11" db="EMBL/GenBank/DDBJ databases">
        <authorList>
            <person name="Varghese N."/>
            <person name="Submissions S."/>
        </authorList>
    </citation>
    <scope>NUCLEOTIDE SEQUENCE [LARGE SCALE GENOMIC DNA]</scope>
    <source>
        <strain evidence="4">DSM 19859</strain>
    </source>
</reference>
<dbReference type="Proteomes" id="UP000290037">
    <property type="component" value="Unassembled WGS sequence"/>
</dbReference>
<evidence type="ECO:0000313" key="4">
    <source>
        <dbReference type="Proteomes" id="UP000184240"/>
    </source>
</evidence>
<sequence length="171" mass="19016">MKLNSIFKGLIDLAFYLMVPIVVFFPGTILYILIFPQQSIIKVNLPYTEQGFGSGALLFTICFFILFLLFFAGFFQLRKFAGQLLKKKLFSSEVIKSTKKVGQFFTACGLGSLIFVVINALLTNEGTISISFGTSNLSLLLFLLIVGVLFLLLSDAFARALKLKEENDLTV</sequence>
<dbReference type="RefSeq" id="WP_072981193.1">
    <property type="nucleotide sequence ID" value="NZ_FQXT01000002.1"/>
</dbReference>
<proteinExistence type="predicted"/>
<keyword evidence="1" id="KW-0472">Membrane</keyword>
<feature type="transmembrane region" description="Helical" evidence="1">
    <location>
        <begin position="128"/>
        <end position="153"/>
    </location>
</feature>
<feature type="transmembrane region" description="Helical" evidence="1">
    <location>
        <begin position="104"/>
        <end position="122"/>
    </location>
</feature>
<dbReference type="Pfam" id="PF11188">
    <property type="entry name" value="DUF2975"/>
    <property type="match status" value="1"/>
</dbReference>
<protein>
    <recommendedName>
        <fullName evidence="6">DUF2975 domain-containing protein</fullName>
    </recommendedName>
</protein>
<evidence type="ECO:0000313" key="5">
    <source>
        <dbReference type="Proteomes" id="UP000290037"/>
    </source>
</evidence>
<reference evidence="3" key="2">
    <citation type="submission" date="2016-11" db="EMBL/GenBank/DDBJ databases">
        <authorList>
            <person name="Jaros S."/>
            <person name="Januszkiewicz K."/>
            <person name="Wedrychowicz H."/>
        </authorList>
    </citation>
    <scope>NUCLEOTIDE SEQUENCE [LARGE SCALE GENOMIC DNA]</scope>
    <source>
        <strain evidence="3">DSM 19859</strain>
    </source>
</reference>
<name>A0A1M5WAW3_9FLAO</name>
<reference evidence="2 5" key="3">
    <citation type="submission" date="2018-07" db="EMBL/GenBank/DDBJ databases">
        <title>Leeuwenhoekiella genomics.</title>
        <authorList>
            <person name="Tahon G."/>
            <person name="Willems A."/>
        </authorList>
    </citation>
    <scope>NUCLEOTIDE SEQUENCE [LARGE SCALE GENOMIC DNA]</scope>
    <source>
        <strain evidence="2 5">LMG 24856</strain>
    </source>
</reference>
<keyword evidence="1" id="KW-1133">Transmembrane helix</keyword>
<dbReference type="EMBL" id="QOVN01000001">
    <property type="protein sequence ID" value="RXG31284.1"/>
    <property type="molecule type" value="Genomic_DNA"/>
</dbReference>
<evidence type="ECO:0000313" key="2">
    <source>
        <dbReference type="EMBL" id="RXG31284.1"/>
    </source>
</evidence>
<dbReference type="InterPro" id="IPR021354">
    <property type="entry name" value="DUF2975"/>
</dbReference>
<accession>A0A1M5WAW3</accession>
<evidence type="ECO:0000256" key="1">
    <source>
        <dbReference type="SAM" id="Phobius"/>
    </source>
</evidence>
<evidence type="ECO:0000313" key="3">
    <source>
        <dbReference type="EMBL" id="SHH84729.1"/>
    </source>
</evidence>
<organism evidence="3 4">
    <name type="scientific">Leeuwenhoekiella palythoae</name>
    <dbReference type="NCBI Taxonomy" id="573501"/>
    <lineage>
        <taxon>Bacteria</taxon>
        <taxon>Pseudomonadati</taxon>
        <taxon>Bacteroidota</taxon>
        <taxon>Flavobacteriia</taxon>
        <taxon>Flavobacteriales</taxon>
        <taxon>Flavobacteriaceae</taxon>
        <taxon>Leeuwenhoekiella</taxon>
    </lineage>
</organism>
<dbReference type="Proteomes" id="UP000184240">
    <property type="component" value="Unassembled WGS sequence"/>
</dbReference>
<gene>
    <name evidence="2" type="ORF">DSM01_425</name>
    <name evidence="3" type="ORF">SAMN04487999_1132</name>
</gene>
<dbReference type="AlphaFoldDB" id="A0A1M5WAW3"/>